<comment type="catalytic activity">
    <reaction evidence="1">
        <text>2 a phenolic donor + H2O2 = 2 a phenolic radical donor + 2 H2O</text>
        <dbReference type="Rhea" id="RHEA:56136"/>
        <dbReference type="ChEBI" id="CHEBI:15377"/>
        <dbReference type="ChEBI" id="CHEBI:16240"/>
        <dbReference type="ChEBI" id="CHEBI:139520"/>
        <dbReference type="ChEBI" id="CHEBI:139521"/>
        <dbReference type="EC" id="1.11.1.7"/>
    </reaction>
</comment>
<keyword evidence="7" id="KW-0560">Oxidoreductase</keyword>
<feature type="binding site" evidence="10">
    <location>
        <position position="96"/>
    </location>
    <ligand>
        <name>substrate</name>
    </ligand>
</feature>
<evidence type="ECO:0000256" key="11">
    <source>
        <dbReference type="PIRSR" id="PIRSR600823-3"/>
    </source>
</evidence>
<evidence type="ECO:0000256" key="4">
    <source>
        <dbReference type="ARBA" id="ARBA00022559"/>
    </source>
</evidence>
<evidence type="ECO:0000256" key="7">
    <source>
        <dbReference type="ARBA" id="ARBA00023002"/>
    </source>
</evidence>
<evidence type="ECO:0000256" key="13">
    <source>
        <dbReference type="RuleBase" id="RU004241"/>
    </source>
</evidence>
<name>A0A7N0TXN3_KALFE</name>
<dbReference type="OMA" id="HMRICAS"/>
<evidence type="ECO:0000256" key="12">
    <source>
        <dbReference type="PIRSR" id="PIRSR600823-5"/>
    </source>
</evidence>
<evidence type="ECO:0000259" key="14">
    <source>
        <dbReference type="PROSITE" id="PS50873"/>
    </source>
</evidence>
<dbReference type="FunFam" id="1.10.520.10:FF:000028">
    <property type="entry name" value="Peroxidase"/>
    <property type="match status" value="1"/>
</dbReference>
<comment type="similarity">
    <text evidence="13">Belongs to the peroxidase family.</text>
</comment>
<evidence type="ECO:0000256" key="3">
    <source>
        <dbReference type="ARBA" id="ARBA00012313"/>
    </source>
</evidence>
<dbReference type="EC" id="1.11.1.7" evidence="3"/>
<protein>
    <recommendedName>
        <fullName evidence="3">peroxidase</fullName>
        <ecNumber evidence="3">1.11.1.7</ecNumber>
    </recommendedName>
</protein>
<dbReference type="Gene3D" id="1.10.520.10">
    <property type="match status" value="1"/>
</dbReference>
<evidence type="ECO:0000256" key="2">
    <source>
        <dbReference type="ARBA" id="ARBA00001970"/>
    </source>
</evidence>
<accession>A0A7N0TXN3</accession>
<evidence type="ECO:0000313" key="15">
    <source>
        <dbReference type="EnsemblPlants" id="Kaladp0047s0127.1.v1.1"/>
    </source>
</evidence>
<dbReference type="InterPro" id="IPR002016">
    <property type="entry name" value="Haem_peroxidase"/>
</dbReference>
<keyword evidence="5" id="KW-0349">Heme</keyword>
<keyword evidence="4" id="KW-0575">Peroxidase</keyword>
<dbReference type="Gramene" id="Kaladp0047s0127.1.v1.1">
    <property type="protein sequence ID" value="Kaladp0047s0127.1.v1.1"/>
    <property type="gene ID" value="Kaladp0047s0127.v1.1"/>
</dbReference>
<dbReference type="Pfam" id="PF00141">
    <property type="entry name" value="peroxidase"/>
    <property type="match status" value="1"/>
</dbReference>
<proteinExistence type="inferred from homology"/>
<keyword evidence="16" id="KW-1185">Reference proteome</keyword>
<dbReference type="Proteomes" id="UP000594263">
    <property type="component" value="Unplaced"/>
</dbReference>
<dbReference type="SUPFAM" id="SSF48113">
    <property type="entry name" value="Heme-dependent peroxidases"/>
    <property type="match status" value="1"/>
</dbReference>
<keyword evidence="11" id="KW-0106">Calcium</keyword>
<evidence type="ECO:0000256" key="8">
    <source>
        <dbReference type="ARBA" id="ARBA00023004"/>
    </source>
</evidence>
<dbReference type="EnsemblPlants" id="Kaladp0047s0127.1.v1.1">
    <property type="protein sequence ID" value="Kaladp0047s0127.1.v1.1"/>
    <property type="gene ID" value="Kaladp0047s0127.v1.1"/>
</dbReference>
<organism evidence="15 16">
    <name type="scientific">Kalanchoe fedtschenkoi</name>
    <name type="common">Lavender scallops</name>
    <name type="synonym">South American air plant</name>
    <dbReference type="NCBI Taxonomy" id="63787"/>
    <lineage>
        <taxon>Eukaryota</taxon>
        <taxon>Viridiplantae</taxon>
        <taxon>Streptophyta</taxon>
        <taxon>Embryophyta</taxon>
        <taxon>Tracheophyta</taxon>
        <taxon>Spermatophyta</taxon>
        <taxon>Magnoliopsida</taxon>
        <taxon>eudicotyledons</taxon>
        <taxon>Gunneridae</taxon>
        <taxon>Pentapetalae</taxon>
        <taxon>Saxifragales</taxon>
        <taxon>Crassulaceae</taxon>
        <taxon>Kalanchoe</taxon>
    </lineage>
</organism>
<feature type="binding site" evidence="11">
    <location>
        <position position="8"/>
    </location>
    <ligand>
        <name>Ca(2+)</name>
        <dbReference type="ChEBI" id="CHEBI:29108"/>
        <label>1</label>
    </ligand>
</feature>
<dbReference type="GO" id="GO:0046872">
    <property type="term" value="F:metal ion binding"/>
    <property type="evidence" value="ECO:0007669"/>
    <property type="project" value="UniProtKB-KW"/>
</dbReference>
<feature type="disulfide bond" evidence="12">
    <location>
        <begin position="6"/>
        <end position="11"/>
    </location>
</feature>
<dbReference type="GO" id="GO:0140825">
    <property type="term" value="F:lactoperoxidase activity"/>
    <property type="evidence" value="ECO:0007669"/>
    <property type="project" value="UniProtKB-EC"/>
</dbReference>
<dbReference type="Gene3D" id="1.10.420.10">
    <property type="entry name" value="Peroxidase, domain 2"/>
    <property type="match status" value="1"/>
</dbReference>
<evidence type="ECO:0000256" key="9">
    <source>
        <dbReference type="PIRSR" id="PIRSR600823-1"/>
    </source>
</evidence>
<feature type="binding site" evidence="11">
    <location>
        <position position="14"/>
    </location>
    <ligand>
        <name>Ca(2+)</name>
        <dbReference type="ChEBI" id="CHEBI:29108"/>
        <label>1</label>
    </ligand>
</feature>
<feature type="binding site" evidence="11">
    <location>
        <position position="12"/>
    </location>
    <ligand>
        <name>Ca(2+)</name>
        <dbReference type="ChEBI" id="CHEBI:29108"/>
        <label>1</label>
    </ligand>
</feature>
<feature type="binding site" evidence="11">
    <location>
        <position position="5"/>
    </location>
    <ligand>
        <name>Ca(2+)</name>
        <dbReference type="ChEBI" id="CHEBI:29108"/>
        <label>1</label>
    </ligand>
</feature>
<dbReference type="PANTHER" id="PTHR31235">
    <property type="entry name" value="PEROXIDASE 25-RELATED"/>
    <property type="match status" value="1"/>
</dbReference>
<keyword evidence="12" id="KW-1015">Disulfide bond</keyword>
<feature type="active site" description="Proton acceptor" evidence="9">
    <location>
        <position position="4"/>
    </location>
</feature>
<dbReference type="GO" id="GO:0020037">
    <property type="term" value="F:heme binding"/>
    <property type="evidence" value="ECO:0007669"/>
    <property type="project" value="InterPro"/>
</dbReference>
<dbReference type="PROSITE" id="PS50873">
    <property type="entry name" value="PEROXIDASE_4"/>
    <property type="match status" value="1"/>
</dbReference>
<dbReference type="PRINTS" id="PR00458">
    <property type="entry name" value="PEROXIDASE"/>
</dbReference>
<dbReference type="InterPro" id="IPR000823">
    <property type="entry name" value="Peroxidase_pln"/>
</dbReference>
<reference evidence="15" key="1">
    <citation type="submission" date="2021-01" db="UniProtKB">
        <authorList>
            <consortium name="EnsemblPlants"/>
        </authorList>
    </citation>
    <scope>IDENTIFICATION</scope>
</reference>
<dbReference type="GO" id="GO:0006979">
    <property type="term" value="P:response to oxidative stress"/>
    <property type="evidence" value="ECO:0007669"/>
    <property type="project" value="InterPro"/>
</dbReference>
<sequence length="183" mass="20207">MHFHDCFVQGCDASILIDGPSAEKTAAPNRALRGFEVIDDAKAQLEAACPGLVSCADILTLAARDTVVLTGRLTYSVPTGRRDGRISPASEAANLPGFRDSIETQKQQFADKGLTVQDLVTLVASKEKPGLACQIIFAFHWNCFMLSFRNLCRRAHHWDSAVPALQIQALQLHHSWRRCRPDH</sequence>
<dbReference type="AlphaFoldDB" id="A0A7N0TXN3"/>
<evidence type="ECO:0000256" key="10">
    <source>
        <dbReference type="PIRSR" id="PIRSR600823-2"/>
    </source>
</evidence>
<evidence type="ECO:0000256" key="6">
    <source>
        <dbReference type="ARBA" id="ARBA00022723"/>
    </source>
</evidence>
<evidence type="ECO:0000256" key="1">
    <source>
        <dbReference type="ARBA" id="ARBA00000189"/>
    </source>
</evidence>
<comment type="cofactor">
    <cofactor evidence="2">
        <name>heme b</name>
        <dbReference type="ChEBI" id="CHEBI:60344"/>
    </cofactor>
</comment>
<keyword evidence="8" id="KW-0408">Iron</keyword>
<feature type="binding site" evidence="11">
    <location>
        <position position="23"/>
    </location>
    <ligand>
        <name>Ca(2+)</name>
        <dbReference type="ChEBI" id="CHEBI:29108"/>
        <label>1</label>
    </ligand>
</feature>
<evidence type="ECO:0000256" key="5">
    <source>
        <dbReference type="ARBA" id="ARBA00022617"/>
    </source>
</evidence>
<comment type="cofactor">
    <cofactor evidence="11">
        <name>Ca(2+)</name>
        <dbReference type="ChEBI" id="CHEBI:29108"/>
    </cofactor>
    <text evidence="11">Binds 2 calcium ions per subunit.</text>
</comment>
<feature type="binding site" evidence="11">
    <location>
        <position position="10"/>
    </location>
    <ligand>
        <name>Ca(2+)</name>
        <dbReference type="ChEBI" id="CHEBI:29108"/>
        <label>1</label>
    </ligand>
</feature>
<evidence type="ECO:0000313" key="16">
    <source>
        <dbReference type="Proteomes" id="UP000594263"/>
    </source>
</evidence>
<keyword evidence="6 11" id="KW-0479">Metal-binding</keyword>
<dbReference type="PRINTS" id="PR00461">
    <property type="entry name" value="PLPEROXIDASE"/>
</dbReference>
<feature type="domain" description="Plant heme peroxidase family profile" evidence="14">
    <location>
        <begin position="1"/>
        <end position="183"/>
    </location>
</feature>
<dbReference type="InterPro" id="IPR010255">
    <property type="entry name" value="Haem_peroxidase_sf"/>
</dbReference>